<dbReference type="EMBL" id="CAKOFQ010010665">
    <property type="protein sequence ID" value="CAH2019966.1"/>
    <property type="molecule type" value="Genomic_DNA"/>
</dbReference>
<evidence type="ECO:0000313" key="1">
    <source>
        <dbReference type="EMBL" id="CAH2019966.1"/>
    </source>
</evidence>
<gene>
    <name evidence="1" type="ORF">ACAOBT_LOCUS37527</name>
</gene>
<feature type="non-terminal residue" evidence="1">
    <location>
        <position position="1"/>
    </location>
</feature>
<sequence length="82" mass="9972">IHETPDKERVTEEFISLIDYLIKEFSVRFTQFKELSEIIKFIMFPVVTSFNKLNWLEIEEFERQLIDFQSSSTWIQKFTETS</sequence>
<proteinExistence type="predicted"/>
<organism evidence="1 2">
    <name type="scientific">Acanthoscelides obtectus</name>
    <name type="common">Bean weevil</name>
    <name type="synonym">Bruchus obtectus</name>
    <dbReference type="NCBI Taxonomy" id="200917"/>
    <lineage>
        <taxon>Eukaryota</taxon>
        <taxon>Metazoa</taxon>
        <taxon>Ecdysozoa</taxon>
        <taxon>Arthropoda</taxon>
        <taxon>Hexapoda</taxon>
        <taxon>Insecta</taxon>
        <taxon>Pterygota</taxon>
        <taxon>Neoptera</taxon>
        <taxon>Endopterygota</taxon>
        <taxon>Coleoptera</taxon>
        <taxon>Polyphaga</taxon>
        <taxon>Cucujiformia</taxon>
        <taxon>Chrysomeloidea</taxon>
        <taxon>Chrysomelidae</taxon>
        <taxon>Bruchinae</taxon>
        <taxon>Bruchini</taxon>
        <taxon>Acanthoscelides</taxon>
    </lineage>
</organism>
<evidence type="ECO:0000313" key="2">
    <source>
        <dbReference type="Proteomes" id="UP001152888"/>
    </source>
</evidence>
<dbReference type="OrthoDB" id="6772635at2759"/>
<dbReference type="Proteomes" id="UP001152888">
    <property type="component" value="Unassembled WGS sequence"/>
</dbReference>
<dbReference type="AlphaFoldDB" id="A0A9P0QGV6"/>
<accession>A0A9P0QGV6</accession>
<comment type="caution">
    <text evidence="1">The sequence shown here is derived from an EMBL/GenBank/DDBJ whole genome shotgun (WGS) entry which is preliminary data.</text>
</comment>
<name>A0A9P0QGV6_ACAOB</name>
<protein>
    <submittedName>
        <fullName evidence="1">Uncharacterized protein</fullName>
    </submittedName>
</protein>
<reference evidence="1" key="1">
    <citation type="submission" date="2022-03" db="EMBL/GenBank/DDBJ databases">
        <authorList>
            <person name="Sayadi A."/>
        </authorList>
    </citation>
    <scope>NUCLEOTIDE SEQUENCE</scope>
</reference>
<keyword evidence="2" id="KW-1185">Reference proteome</keyword>